<feature type="domain" description="B box-type" evidence="6">
    <location>
        <begin position="43"/>
        <end position="87"/>
    </location>
</feature>
<dbReference type="SMART" id="SM00336">
    <property type="entry name" value="BBOX"/>
    <property type="match status" value="2"/>
</dbReference>
<dbReference type="PANTHER" id="PTHR31717">
    <property type="entry name" value="ZINC FINGER PROTEIN CONSTANS-LIKE 10"/>
    <property type="match status" value="1"/>
</dbReference>
<dbReference type="RefSeq" id="XP_030514320.1">
    <property type="nucleotide sequence ID" value="XM_030658460.2"/>
</dbReference>
<evidence type="ECO:0000313" key="7">
    <source>
        <dbReference type="Proteomes" id="UP000827889"/>
    </source>
</evidence>
<organism evidence="7 8">
    <name type="scientific">Rhodamnia argentea</name>
    <dbReference type="NCBI Taxonomy" id="178133"/>
    <lineage>
        <taxon>Eukaryota</taxon>
        <taxon>Viridiplantae</taxon>
        <taxon>Streptophyta</taxon>
        <taxon>Embryophyta</taxon>
        <taxon>Tracheophyta</taxon>
        <taxon>Spermatophyta</taxon>
        <taxon>Magnoliopsida</taxon>
        <taxon>eudicotyledons</taxon>
        <taxon>Gunneridae</taxon>
        <taxon>Pentapetalae</taxon>
        <taxon>rosids</taxon>
        <taxon>malvids</taxon>
        <taxon>Myrtales</taxon>
        <taxon>Myrtaceae</taxon>
        <taxon>Myrtoideae</taxon>
        <taxon>Myrteae</taxon>
        <taxon>Australasian group</taxon>
        <taxon>Rhodamnia</taxon>
    </lineage>
</organism>
<sequence>MEKVCEFCMALRPVIYCQADAAQLCLSCDAKVHSANAVSNRHLRSLLCDSCRYHPAYAHCLDHKMYICRNCDRRIHDGSCQHRKQAINSYMGSPSANDFAQLWDLDLSQWGNLACTGPSVSSSHKFMDLGTITADTSGSVCPGECNVGSRNQQRAKTSCNSQQNQSSCFIMRQIFDLRKLQLNEKMDNLPLISDQEQNYLSPSFSHSPRKFNETTDQSLQSCHDLSGERNTLLRDLNVETFPSAFSTLGNVPSSSTSGNPSPWQSESIWQCRSPSQTSQFWAQNMQDLGVCEDLVCHDNLNIPEVDVTFQNYEELFGREQDTIRALLDESELACSSVDKDVPLDDSENSHAELLQDISVATSVCFGATPVMDGDTVLTNQVNFIQRGTLDLCPSIRRSYSMLSPSISRLSSESTGLDSLESGLSPSIIRGEQQCDSHEEGRQTDMMSNTHREKPRRHEKRIQNASRRGRAADARKRIKGRLKTDGA</sequence>
<dbReference type="GeneID" id="115728124"/>
<evidence type="ECO:0000313" key="8">
    <source>
        <dbReference type="RefSeq" id="XP_030514320.1"/>
    </source>
</evidence>
<name>A0A8B8MW52_9MYRT</name>
<protein>
    <submittedName>
        <fullName evidence="8">Zinc finger protein At1g68190 isoform X1</fullName>
    </submittedName>
</protein>
<feature type="compositionally biased region" description="Basic and acidic residues" evidence="5">
    <location>
        <begin position="432"/>
        <end position="442"/>
    </location>
</feature>
<reference evidence="8" key="1">
    <citation type="submission" date="2025-08" db="UniProtKB">
        <authorList>
            <consortium name="RefSeq"/>
        </authorList>
    </citation>
    <scope>IDENTIFICATION</scope>
    <source>
        <tissue evidence="8">Leaf</tissue>
    </source>
</reference>
<proteinExistence type="predicted"/>
<feature type="region of interest" description="Disordered" evidence="5">
    <location>
        <begin position="428"/>
        <end position="486"/>
    </location>
</feature>
<dbReference type="KEGG" id="rarg:115728124"/>
<dbReference type="InterPro" id="IPR049808">
    <property type="entry name" value="CONSTANS-like_Bbox1"/>
</dbReference>
<dbReference type="PROSITE" id="PS50119">
    <property type="entry name" value="ZF_BBOX"/>
    <property type="match status" value="1"/>
</dbReference>
<accession>A0A8B8MW52</accession>
<evidence type="ECO:0000256" key="4">
    <source>
        <dbReference type="PROSITE-ProRule" id="PRU00024"/>
    </source>
</evidence>
<keyword evidence="3" id="KW-0862">Zinc</keyword>
<evidence type="ECO:0000256" key="2">
    <source>
        <dbReference type="ARBA" id="ARBA00022771"/>
    </source>
</evidence>
<evidence type="ECO:0000256" key="1">
    <source>
        <dbReference type="ARBA" id="ARBA00022723"/>
    </source>
</evidence>
<evidence type="ECO:0000256" key="5">
    <source>
        <dbReference type="SAM" id="MobiDB-lite"/>
    </source>
</evidence>
<dbReference type="Proteomes" id="UP000827889">
    <property type="component" value="Chromosome 6"/>
</dbReference>
<dbReference type="AlphaFoldDB" id="A0A8B8MW52"/>
<keyword evidence="7" id="KW-1185">Reference proteome</keyword>
<evidence type="ECO:0000259" key="6">
    <source>
        <dbReference type="PROSITE" id="PS50119"/>
    </source>
</evidence>
<dbReference type="CDD" id="cd19821">
    <property type="entry name" value="Bbox1_BBX-like"/>
    <property type="match status" value="1"/>
</dbReference>
<evidence type="ECO:0000256" key="3">
    <source>
        <dbReference type="ARBA" id="ARBA00022833"/>
    </source>
</evidence>
<gene>
    <name evidence="8" type="primary">LOC115728124</name>
</gene>
<keyword evidence="1" id="KW-0479">Metal-binding</keyword>
<dbReference type="OrthoDB" id="1588981at2759"/>
<dbReference type="PANTHER" id="PTHR31717:SF137">
    <property type="entry name" value="B BOX-TYPE DOMAIN-CONTAINING PROTEIN"/>
    <property type="match status" value="1"/>
</dbReference>
<dbReference type="InterPro" id="IPR000315">
    <property type="entry name" value="Znf_B-box"/>
</dbReference>
<dbReference type="GO" id="GO:0008270">
    <property type="term" value="F:zinc ion binding"/>
    <property type="evidence" value="ECO:0007669"/>
    <property type="project" value="UniProtKB-KW"/>
</dbReference>
<keyword evidence="2 4" id="KW-0863">Zinc-finger</keyword>